<accession>A0A0R3QGB6</accession>
<dbReference type="Proteomes" id="UP000280834">
    <property type="component" value="Unassembled WGS sequence"/>
</dbReference>
<evidence type="ECO:0000313" key="2">
    <source>
        <dbReference type="Proteomes" id="UP000280834"/>
    </source>
</evidence>
<dbReference type="AlphaFoldDB" id="A0A0R3QGB6"/>
<sequence length="92" mass="10131">MEDIILSSTLVDRSRGQLRLPSAFVSKGSVLESEPRLIVLQLNVRSNSSTEISFSVGEKKPIRGNGFSKLLEQRTKGFNSKFEAVYGLSAKV</sequence>
<keyword evidence="2" id="KW-1185">Reference proteome</keyword>
<reference evidence="1 2" key="2">
    <citation type="submission" date="2018-11" db="EMBL/GenBank/DDBJ databases">
        <authorList>
            <consortium name="Pathogen Informatics"/>
        </authorList>
    </citation>
    <scope>NUCLEOTIDE SEQUENCE [LARGE SCALE GENOMIC DNA]</scope>
</reference>
<evidence type="ECO:0000313" key="1">
    <source>
        <dbReference type="EMBL" id="VDO17175.1"/>
    </source>
</evidence>
<dbReference type="WBParaSite" id="BTMF_0000541501-mRNA-1">
    <property type="protein sequence ID" value="BTMF_0000541501-mRNA-1"/>
    <property type="gene ID" value="BTMF_0000541501"/>
</dbReference>
<evidence type="ECO:0000313" key="3">
    <source>
        <dbReference type="WBParaSite" id="BTMF_0000541501-mRNA-1"/>
    </source>
</evidence>
<dbReference type="EMBL" id="UZAG01004731">
    <property type="protein sequence ID" value="VDO17175.1"/>
    <property type="molecule type" value="Genomic_DNA"/>
</dbReference>
<organism evidence="3">
    <name type="scientific">Brugia timori</name>
    <dbReference type="NCBI Taxonomy" id="42155"/>
    <lineage>
        <taxon>Eukaryota</taxon>
        <taxon>Metazoa</taxon>
        <taxon>Ecdysozoa</taxon>
        <taxon>Nematoda</taxon>
        <taxon>Chromadorea</taxon>
        <taxon>Rhabditida</taxon>
        <taxon>Spirurina</taxon>
        <taxon>Spiruromorpha</taxon>
        <taxon>Filarioidea</taxon>
        <taxon>Onchocercidae</taxon>
        <taxon>Brugia</taxon>
    </lineage>
</organism>
<dbReference type="STRING" id="42155.A0A0R3QGB6"/>
<reference evidence="3" key="1">
    <citation type="submission" date="2017-02" db="UniProtKB">
        <authorList>
            <consortium name="WormBaseParasite"/>
        </authorList>
    </citation>
    <scope>IDENTIFICATION</scope>
</reference>
<gene>
    <name evidence="1" type="ORF">BTMF_LOCUS4698</name>
</gene>
<proteinExistence type="predicted"/>
<name>A0A0R3QGB6_9BILA</name>
<protein>
    <submittedName>
        <fullName evidence="3">SpoVT-AbrB domain-containing protein</fullName>
    </submittedName>
</protein>